<reference evidence="5 6" key="1">
    <citation type="submission" date="2016-10" db="EMBL/GenBank/DDBJ databases">
        <authorList>
            <person name="de Groot N.N."/>
        </authorList>
    </citation>
    <scope>NUCLEOTIDE SEQUENCE [LARGE SCALE GENOMIC DNA]</scope>
    <source>
        <strain evidence="5 6">DSM 25383</strain>
    </source>
</reference>
<feature type="signal peptide" evidence="2">
    <location>
        <begin position="1"/>
        <end position="28"/>
    </location>
</feature>
<keyword evidence="6" id="KW-1185">Reference proteome</keyword>
<feature type="domain" description="Soluble ligand binding" evidence="4">
    <location>
        <begin position="411"/>
        <end position="456"/>
    </location>
</feature>
<dbReference type="Pfam" id="PF02563">
    <property type="entry name" value="Poly_export"/>
    <property type="match status" value="1"/>
</dbReference>
<protein>
    <submittedName>
        <fullName evidence="5">Protein involved in polysaccharide export, contains SLBB domain of the beta-grasp fold</fullName>
    </submittedName>
</protein>
<dbReference type="InterPro" id="IPR049712">
    <property type="entry name" value="Poly_export"/>
</dbReference>
<dbReference type="PANTHER" id="PTHR33619">
    <property type="entry name" value="POLYSACCHARIDE EXPORT PROTEIN GFCE-RELATED"/>
    <property type="match status" value="1"/>
</dbReference>
<evidence type="ECO:0000259" key="4">
    <source>
        <dbReference type="Pfam" id="PF10531"/>
    </source>
</evidence>
<gene>
    <name evidence="5" type="ORF">SAMN05444145_11418</name>
</gene>
<dbReference type="Proteomes" id="UP000183253">
    <property type="component" value="Unassembled WGS sequence"/>
</dbReference>
<feature type="domain" description="Soluble ligand binding" evidence="4">
    <location>
        <begin position="602"/>
        <end position="645"/>
    </location>
</feature>
<accession>A0A1H4FYG4</accession>
<dbReference type="InterPro" id="IPR003715">
    <property type="entry name" value="Poly_export_N"/>
</dbReference>
<dbReference type="STRING" id="1033731.SAMN05444145_11418"/>
<keyword evidence="1 2" id="KW-0732">Signal</keyword>
<evidence type="ECO:0000256" key="1">
    <source>
        <dbReference type="ARBA" id="ARBA00022729"/>
    </source>
</evidence>
<feature type="domain" description="Soluble ligand binding" evidence="4">
    <location>
        <begin position="328"/>
        <end position="372"/>
    </location>
</feature>
<feature type="domain" description="Soluble ligand binding" evidence="4">
    <location>
        <begin position="245"/>
        <end position="292"/>
    </location>
</feature>
<dbReference type="PANTHER" id="PTHR33619:SF3">
    <property type="entry name" value="POLYSACCHARIDE EXPORT PROTEIN GFCE-RELATED"/>
    <property type="match status" value="1"/>
</dbReference>
<dbReference type="InterPro" id="IPR019554">
    <property type="entry name" value="Soluble_ligand-bd"/>
</dbReference>
<evidence type="ECO:0000256" key="2">
    <source>
        <dbReference type="SAM" id="SignalP"/>
    </source>
</evidence>
<feature type="domain" description="Polysaccharide export protein N-terminal" evidence="3">
    <location>
        <begin position="157"/>
        <end position="221"/>
    </location>
</feature>
<evidence type="ECO:0000313" key="6">
    <source>
        <dbReference type="Proteomes" id="UP000183253"/>
    </source>
</evidence>
<evidence type="ECO:0000259" key="3">
    <source>
        <dbReference type="Pfam" id="PF02563"/>
    </source>
</evidence>
<feature type="domain" description="Soluble ligand binding" evidence="4">
    <location>
        <begin position="502"/>
        <end position="553"/>
    </location>
</feature>
<dbReference type="GO" id="GO:0015159">
    <property type="term" value="F:polysaccharide transmembrane transporter activity"/>
    <property type="evidence" value="ECO:0007669"/>
    <property type="project" value="InterPro"/>
</dbReference>
<dbReference type="SUPFAM" id="SSF142984">
    <property type="entry name" value="Nqo1 middle domain-like"/>
    <property type="match status" value="1"/>
</dbReference>
<dbReference type="Gene3D" id="3.10.560.10">
    <property type="entry name" value="Outer membrane lipoprotein wza domain like"/>
    <property type="match status" value="6"/>
</dbReference>
<name>A0A1H4FYG4_9BACT</name>
<organism evidence="5 6">
    <name type="scientific">Alistipes timonensis JC136</name>
    <dbReference type="NCBI Taxonomy" id="1033731"/>
    <lineage>
        <taxon>Bacteria</taxon>
        <taxon>Pseudomonadati</taxon>
        <taxon>Bacteroidota</taxon>
        <taxon>Bacteroidia</taxon>
        <taxon>Bacteroidales</taxon>
        <taxon>Rikenellaceae</taxon>
        <taxon>Alistipes</taxon>
    </lineage>
</organism>
<dbReference type="EMBL" id="FNRI01000014">
    <property type="protein sequence ID" value="SEB02389.1"/>
    <property type="molecule type" value="Genomic_DNA"/>
</dbReference>
<dbReference type="AlphaFoldDB" id="A0A1H4FYG4"/>
<evidence type="ECO:0000313" key="5">
    <source>
        <dbReference type="EMBL" id="SEB02389.1"/>
    </source>
</evidence>
<sequence length="819" mass="88969">MCGISEKGRLLFLCFLLTGLCMSTYAQMSDEAVVKYALEGKQSGKSDQQIGKELLARGVSVDQLSRLRNSYSSSGSTGSVSGSAVSDVSVGSRLRTVSTESRDGFGSASHVSGALQYPDSSKLESTPVRTSPRVRIFGHDVFTGQSLTFEPNSNLATPENYKLGPGDEVIIDIWGENEDHIRGTISPEGNIMVDQLGPVYLNGLTINAANDRLRGLFSRKYAGVSGEAPSSDIRVTLGQLRTIQVNILGEVATPGTYRLSSFATVFHALYKAGGITDIGTLRNIRVLRGGREIASVDVYKYLFDGDSKDDIRLEEGDIVLVPPYDLLVEVTGRIKRPMRYELEAGESLTQLLSYAGGFTGDAYGREVRVVRTAGREHELFNVDSVGYGTFALMDGDSVAVGRTLDRYANRVEVQGAVYRPGMYELCEGRGTVRELVGSAEGPREDAFLGRAQLLREKEDLTPEVVAVNLAGVLSGRLADIALRRNDILIVSSVHDLEDRGGFTIGGEVARPGVYPYAEHTTLEDLIMQAGGLLDGASTVRVEVARRLKDAKSTTPSNDVGKVYTFSLKEGLVVDGDAGFELAPFDVVEVRRSPGYQSQQRVRLEGEVVFSGGYTLIKKNERLSDLIKRAGGITDDAYVRGGRLIRRLNEEERAVRDAALRAARQNRGADSVSLEKLQTDDYYTVGIELDKALSNPGSDYDMVLREGDRLIVPEYVSTVKINGDVMYPNTTVYMKDKRVKYYIAQAGGYGARAKRSKAYIVYLNGRVARVKGNAKVEPGCEIIVPSKRERKGIGISEILGLTTSAASIGTMAASIANMTK</sequence>
<feature type="chain" id="PRO_5010169091" evidence="2">
    <location>
        <begin position="29"/>
        <end position="819"/>
    </location>
</feature>
<proteinExistence type="predicted"/>
<dbReference type="Pfam" id="PF10531">
    <property type="entry name" value="SLBB"/>
    <property type="match status" value="5"/>
</dbReference>